<protein>
    <submittedName>
        <fullName evidence="2">Uncharacterized protein</fullName>
    </submittedName>
</protein>
<feature type="compositionally biased region" description="Basic and acidic residues" evidence="1">
    <location>
        <begin position="92"/>
        <end position="104"/>
    </location>
</feature>
<geneLocation type="mitochondrion" evidence="2"/>
<dbReference type="EMBL" id="LUHQ01000019">
    <property type="protein sequence ID" value="OAO89249.1"/>
    <property type="molecule type" value="Genomic_DNA"/>
</dbReference>
<evidence type="ECO:0000313" key="2">
    <source>
        <dbReference type="EMBL" id="OAO89249.1"/>
    </source>
</evidence>
<dbReference type="AlphaFoldDB" id="A0A178U6H7"/>
<accession>A0A178U6H7</accession>
<name>A0A178U6H7_ARATH</name>
<evidence type="ECO:0000313" key="3">
    <source>
        <dbReference type="Proteomes" id="UP000078284"/>
    </source>
</evidence>
<comment type="caution">
    <text evidence="2">The sequence shown here is derived from an EMBL/GenBank/DDBJ whole genome shotgun (WGS) entry which is preliminary data.</text>
</comment>
<reference evidence="3" key="1">
    <citation type="journal article" date="2016" name="Proc. Natl. Acad. Sci. U.S.A.">
        <title>Chromosome-level assembly of Arabidopsis thaliana Ler reveals the extent of translocation and inversion polymorphisms.</title>
        <authorList>
            <person name="Zapata L."/>
            <person name="Ding J."/>
            <person name="Willing E.M."/>
            <person name="Hartwig B."/>
            <person name="Bezdan D."/>
            <person name="Jiao W.B."/>
            <person name="Patel V."/>
            <person name="Velikkakam James G."/>
            <person name="Koornneef M."/>
            <person name="Ossowski S."/>
            <person name="Schneeberger K."/>
        </authorList>
    </citation>
    <scope>NUCLEOTIDE SEQUENCE [LARGE SCALE GENOMIC DNA]</scope>
    <source>
        <strain evidence="3">cv. Landsberg erecta</strain>
    </source>
</reference>
<dbReference type="Proteomes" id="UP000078284">
    <property type="component" value="Unassembled WGS sequence"/>
</dbReference>
<organism evidence="2 3">
    <name type="scientific">Arabidopsis thaliana</name>
    <name type="common">Mouse-ear cress</name>
    <dbReference type="NCBI Taxonomy" id="3702"/>
    <lineage>
        <taxon>Eukaryota</taxon>
        <taxon>Viridiplantae</taxon>
        <taxon>Streptophyta</taxon>
        <taxon>Embryophyta</taxon>
        <taxon>Tracheophyta</taxon>
        <taxon>Spermatophyta</taxon>
        <taxon>Magnoliopsida</taxon>
        <taxon>eudicotyledons</taxon>
        <taxon>Gunneridae</taxon>
        <taxon>Pentapetalae</taxon>
        <taxon>rosids</taxon>
        <taxon>malvids</taxon>
        <taxon>Brassicales</taxon>
        <taxon>Brassicaceae</taxon>
        <taxon>Camelineae</taxon>
        <taxon>Arabidopsis</taxon>
    </lineage>
</organism>
<evidence type="ECO:0000256" key="1">
    <source>
        <dbReference type="SAM" id="MobiDB-lite"/>
    </source>
</evidence>
<keyword evidence="2" id="KW-0496">Mitochondrion</keyword>
<gene>
    <name evidence="2" type="ORF">AXX17_ATUG02770</name>
</gene>
<sequence>MGYPLVVYFPVKKLAEYFRDSRVLRTASQGTDMTRLKGELLAFPILSKLLAFSLLCSKGICNSKPRTDARNEASQCPLHYKKIASRRRYPHPRPENRRIGEKHE</sequence>
<proteinExistence type="predicted"/>
<feature type="region of interest" description="Disordered" evidence="1">
    <location>
        <begin position="85"/>
        <end position="104"/>
    </location>
</feature>